<dbReference type="Gene3D" id="2.130.10.10">
    <property type="entry name" value="YVTN repeat-like/Quinoprotein amine dehydrogenase"/>
    <property type="match status" value="4"/>
</dbReference>
<dbReference type="InterPro" id="IPR052025">
    <property type="entry name" value="Xyloglucanase_GH74"/>
</dbReference>
<dbReference type="EMBL" id="JAGQHS010000037">
    <property type="protein sequence ID" value="MCA9755956.1"/>
    <property type="molecule type" value="Genomic_DNA"/>
</dbReference>
<dbReference type="GO" id="GO:0010411">
    <property type="term" value="P:xyloglucan metabolic process"/>
    <property type="evidence" value="ECO:0007669"/>
    <property type="project" value="TreeGrafter"/>
</dbReference>
<dbReference type="NCBIfam" id="TIGR04183">
    <property type="entry name" value="Por_Secre_tail"/>
    <property type="match status" value="1"/>
</dbReference>
<dbReference type="PANTHER" id="PTHR43739">
    <property type="entry name" value="XYLOGLUCANASE (EUROFUNG)"/>
    <property type="match status" value="1"/>
</dbReference>
<name>A0A956NCU3_UNCEI</name>
<dbReference type="CDD" id="cd15482">
    <property type="entry name" value="Sialidase_non-viral"/>
    <property type="match status" value="1"/>
</dbReference>
<sequence>MPQDPLKGPELIREYFRDWHEPFPADLERATTSRIWGEIDALPAESAMVVGSEGTGDGLGGGRPGTSFAWQPYGPFGMVTTSGGQFSGRIVDVNVGPDGIRAVAAASGGVWIRDPAGWQAITEDLTTQWIGSLDVHPTDPNVMLVGTGEPFLRSGTGLWKTTDRGDSWTSISLSPEPATCFRLRYGANGALVHGAFDLGYYRSTDGGDTWTRRLNLGWPTDLALDPTNPNVLYLTIYDQGLFRSINGGLNWTEVMGTGLPQSDIGRGSIAVCASDPNRIYVAYARHNGSMLGTFRTTDGGSTWTDITPVDDYYWGQGWYNNTISVSPTDPDLVFAGGGGLIRSTNGGDSWEVVSSPSVHADCHASAWSNDGGDFWLGHDGGWCHTSDGGVSWTSDDNTLPITQFVLIGASSTEVPFVLGGGSQDNGISVTTDGGASWAFRHGGDGGGFAVDPNDWHVQYSTAGIYGGSWPFRRFRSVDGGVTWDQINSGIGTASQWWLRIRTDLGDPATLFTYGDGFVYRTTSGFWSAMNGNPTVFPHFVSELTASRFAEPEGTVYACLDSNVDGERLMVWNGTGFDERSAGIPSGLRIRKVPTHPRKADWAYALINGLGSPGEKIYRTTDRGLNWTNITGDLPDLPISDLIAHPTDDDRLFLGTEMGAFRSTDGGSTWERWQFGLPEAAAITELTFVDRLDDDGEFFIVAGTYGRGVWVREIGTDDGSGVPDDSSDPASPDELGFVPGLLTLHAPAPNPFRESTSLSFTLRQATPIVMTVHDAAGREVLRLAEGERGPGFHRVRLEADRLAVGTYLVRLTTPEGTTSTRITHLD</sequence>
<dbReference type="InterPro" id="IPR015943">
    <property type="entry name" value="WD40/YVTN_repeat-like_dom_sf"/>
</dbReference>
<dbReference type="AlphaFoldDB" id="A0A956NCU3"/>
<evidence type="ECO:0000313" key="2">
    <source>
        <dbReference type="Proteomes" id="UP000739538"/>
    </source>
</evidence>
<dbReference type="PANTHER" id="PTHR43739:SF5">
    <property type="entry name" value="EXO-ALPHA-SIALIDASE"/>
    <property type="match status" value="1"/>
</dbReference>
<dbReference type="SUPFAM" id="SSF110296">
    <property type="entry name" value="Oligoxyloglucan reducing end-specific cellobiohydrolase"/>
    <property type="match status" value="2"/>
</dbReference>
<reference evidence="1" key="2">
    <citation type="journal article" date="2021" name="Microbiome">
        <title>Successional dynamics and alternative stable states in a saline activated sludge microbial community over 9 years.</title>
        <authorList>
            <person name="Wang Y."/>
            <person name="Ye J."/>
            <person name="Ju F."/>
            <person name="Liu L."/>
            <person name="Boyd J.A."/>
            <person name="Deng Y."/>
            <person name="Parks D.H."/>
            <person name="Jiang X."/>
            <person name="Yin X."/>
            <person name="Woodcroft B.J."/>
            <person name="Tyson G.W."/>
            <person name="Hugenholtz P."/>
            <person name="Polz M.F."/>
            <person name="Zhang T."/>
        </authorList>
    </citation>
    <scope>NUCLEOTIDE SEQUENCE</scope>
    <source>
        <strain evidence="1">HKST-UBA02</strain>
    </source>
</reference>
<accession>A0A956NCU3</accession>
<proteinExistence type="predicted"/>
<protein>
    <submittedName>
        <fullName evidence="1">T9SS type A sorting domain-containing protein</fullName>
    </submittedName>
</protein>
<gene>
    <name evidence="1" type="ORF">KDA27_09155</name>
</gene>
<organism evidence="1 2">
    <name type="scientific">Eiseniibacteriota bacterium</name>
    <dbReference type="NCBI Taxonomy" id="2212470"/>
    <lineage>
        <taxon>Bacteria</taxon>
        <taxon>Candidatus Eiseniibacteriota</taxon>
    </lineage>
</organism>
<reference evidence="1" key="1">
    <citation type="submission" date="2020-04" db="EMBL/GenBank/DDBJ databases">
        <authorList>
            <person name="Zhang T."/>
        </authorList>
    </citation>
    <scope>NUCLEOTIDE SEQUENCE</scope>
    <source>
        <strain evidence="1">HKST-UBA02</strain>
    </source>
</reference>
<dbReference type="InterPro" id="IPR026444">
    <property type="entry name" value="Secre_tail"/>
</dbReference>
<evidence type="ECO:0000313" key="1">
    <source>
        <dbReference type="EMBL" id="MCA9755956.1"/>
    </source>
</evidence>
<dbReference type="Proteomes" id="UP000739538">
    <property type="component" value="Unassembled WGS sequence"/>
</dbReference>
<comment type="caution">
    <text evidence="1">The sequence shown here is derived from an EMBL/GenBank/DDBJ whole genome shotgun (WGS) entry which is preliminary data.</text>
</comment>